<evidence type="ECO:0000313" key="2">
    <source>
        <dbReference type="EMBL" id="KAK7471399.1"/>
    </source>
</evidence>
<sequence length="346" mass="38004">MLSDSDKQQRQHIYPTTSMAGRQPPSLTTNTNDRNMFFLQQTQLASENRSSVTSVGSAQTRSLNVKAGRFSSDLTSGFSSGLTAHDHSCDVRSEMFTSDVTRKVDTFDGILEMDQNEVTDKQFQGDGARLEFKCDVISEKFQTGVIQGNKSEDVISRDAPTTPSKLNAQRDVSHQTQLNSAAYNTAADSDDSTSQNCLSNMASKVQSAHPVDGSLLRLAGLTSGLTAQTSFGRIRPQDYVPYRQVDKASTVEAQFGNLSAEDLDDDVFLETSEQDGHTDKSCKPKKELHLDCGIPRNPGDVSELKYVSRLTARSLASFPCSDGKRVLDSQFRIAASKNRRRYGAEK</sequence>
<proteinExistence type="predicted"/>
<accession>A0ABD0JDA8</accession>
<evidence type="ECO:0000256" key="1">
    <source>
        <dbReference type="SAM" id="MobiDB-lite"/>
    </source>
</evidence>
<gene>
    <name evidence="2" type="ORF">BaRGS_00035951</name>
</gene>
<reference evidence="2 3" key="1">
    <citation type="journal article" date="2023" name="Sci. Data">
        <title>Genome assembly of the Korean intertidal mud-creeper Batillaria attramentaria.</title>
        <authorList>
            <person name="Patra A.K."/>
            <person name="Ho P.T."/>
            <person name="Jun S."/>
            <person name="Lee S.J."/>
            <person name="Kim Y."/>
            <person name="Won Y.J."/>
        </authorList>
    </citation>
    <scope>NUCLEOTIDE SEQUENCE [LARGE SCALE GENOMIC DNA]</scope>
    <source>
        <strain evidence="2">Wonlab-2016</strain>
    </source>
</reference>
<dbReference type="Proteomes" id="UP001519460">
    <property type="component" value="Unassembled WGS sequence"/>
</dbReference>
<organism evidence="2 3">
    <name type="scientific">Batillaria attramentaria</name>
    <dbReference type="NCBI Taxonomy" id="370345"/>
    <lineage>
        <taxon>Eukaryota</taxon>
        <taxon>Metazoa</taxon>
        <taxon>Spiralia</taxon>
        <taxon>Lophotrochozoa</taxon>
        <taxon>Mollusca</taxon>
        <taxon>Gastropoda</taxon>
        <taxon>Caenogastropoda</taxon>
        <taxon>Sorbeoconcha</taxon>
        <taxon>Cerithioidea</taxon>
        <taxon>Batillariidae</taxon>
        <taxon>Batillaria</taxon>
    </lineage>
</organism>
<protein>
    <submittedName>
        <fullName evidence="2">Uncharacterized protein</fullName>
    </submittedName>
</protein>
<keyword evidence="3" id="KW-1185">Reference proteome</keyword>
<feature type="compositionally biased region" description="Polar residues" evidence="1">
    <location>
        <begin position="14"/>
        <end position="29"/>
    </location>
</feature>
<dbReference type="EMBL" id="JACVVK020000494">
    <property type="protein sequence ID" value="KAK7471399.1"/>
    <property type="molecule type" value="Genomic_DNA"/>
</dbReference>
<comment type="caution">
    <text evidence="2">The sequence shown here is derived from an EMBL/GenBank/DDBJ whole genome shotgun (WGS) entry which is preliminary data.</text>
</comment>
<name>A0ABD0JDA8_9CAEN</name>
<feature type="region of interest" description="Disordered" evidence="1">
    <location>
        <begin position="1"/>
        <end position="29"/>
    </location>
</feature>
<dbReference type="AlphaFoldDB" id="A0ABD0JDA8"/>
<evidence type="ECO:0000313" key="3">
    <source>
        <dbReference type="Proteomes" id="UP001519460"/>
    </source>
</evidence>